<dbReference type="Proteomes" id="UP000549394">
    <property type="component" value="Unassembled WGS sequence"/>
</dbReference>
<dbReference type="PANTHER" id="PTHR44144">
    <property type="entry name" value="DNAJ HOMOLOG SUBFAMILY C MEMBER 9"/>
    <property type="match status" value="1"/>
</dbReference>
<dbReference type="GO" id="GO:0005737">
    <property type="term" value="C:cytoplasm"/>
    <property type="evidence" value="ECO:0007669"/>
    <property type="project" value="TreeGrafter"/>
</dbReference>
<dbReference type="PROSITE" id="PS50076">
    <property type="entry name" value="DNAJ_2"/>
    <property type="match status" value="1"/>
</dbReference>
<feature type="region of interest" description="Disordered" evidence="2">
    <location>
        <begin position="180"/>
        <end position="207"/>
    </location>
</feature>
<comment type="caution">
    <text evidence="4">The sequence shown here is derived from an EMBL/GenBank/DDBJ whole genome shotgun (WGS) entry which is preliminary data.</text>
</comment>
<dbReference type="Pfam" id="PF23302">
    <property type="entry name" value="HTH_DNAJC9"/>
    <property type="match status" value="1"/>
</dbReference>
<evidence type="ECO:0000259" key="3">
    <source>
        <dbReference type="PROSITE" id="PS50076"/>
    </source>
</evidence>
<dbReference type="InterPro" id="IPR018253">
    <property type="entry name" value="DnaJ_domain_CS"/>
</dbReference>
<dbReference type="AlphaFoldDB" id="A0A7I8V5A2"/>
<dbReference type="InterPro" id="IPR036869">
    <property type="entry name" value="J_dom_sf"/>
</dbReference>
<feature type="domain" description="J" evidence="3">
    <location>
        <begin position="16"/>
        <end position="83"/>
    </location>
</feature>
<evidence type="ECO:0000256" key="2">
    <source>
        <dbReference type="SAM" id="MobiDB-lite"/>
    </source>
</evidence>
<sequence>MSNLAEELRETFGNDNLYEILNVNDKVSESNLKKAYHKASLKYHPDRVDEERKAEATKRFQYLGKVYSILSDKEKRKIYDETGEIDGEDIIIDENRDWENYWRLIFKPLTKEDIIAFEKEYKGSEEEKTDIKKAYIEHKGNMDEIMNSVMCSTIDDEDRYRKIIDDLIKTKEVKAFKSYTNESKKKKENRKRKAEEEAAEAEEELRKIRKGKDDDLSSLILARNAQRGNMADDFFKNLEAKYGGNQKKGKKNGKVKKK</sequence>
<reference evidence="4 5" key="1">
    <citation type="submission" date="2020-08" db="EMBL/GenBank/DDBJ databases">
        <authorList>
            <person name="Hejnol A."/>
        </authorList>
    </citation>
    <scope>NUCLEOTIDE SEQUENCE [LARGE SCALE GENOMIC DNA]</scope>
</reference>
<dbReference type="InterPro" id="IPR001623">
    <property type="entry name" value="DnaJ_domain"/>
</dbReference>
<organism evidence="4 5">
    <name type="scientific">Dimorphilus gyrociliatus</name>
    <dbReference type="NCBI Taxonomy" id="2664684"/>
    <lineage>
        <taxon>Eukaryota</taxon>
        <taxon>Metazoa</taxon>
        <taxon>Spiralia</taxon>
        <taxon>Lophotrochozoa</taxon>
        <taxon>Annelida</taxon>
        <taxon>Polychaeta</taxon>
        <taxon>Polychaeta incertae sedis</taxon>
        <taxon>Dinophilidae</taxon>
        <taxon>Dimorphilus</taxon>
    </lineage>
</organism>
<dbReference type="InterPro" id="IPR052594">
    <property type="entry name" value="J_domain-containing_protein"/>
</dbReference>
<dbReference type="EMBL" id="CAJFCJ010000001">
    <property type="protein sequence ID" value="CAD5111439.1"/>
    <property type="molecule type" value="Genomic_DNA"/>
</dbReference>
<dbReference type="OrthoDB" id="110024at2759"/>
<dbReference type="Gene3D" id="1.10.287.110">
    <property type="entry name" value="DnaJ domain"/>
    <property type="match status" value="1"/>
</dbReference>
<dbReference type="InterPro" id="IPR056453">
    <property type="entry name" value="HTH_DNAJC9"/>
</dbReference>
<dbReference type="CDD" id="cd06257">
    <property type="entry name" value="DnaJ"/>
    <property type="match status" value="1"/>
</dbReference>
<dbReference type="SMART" id="SM00271">
    <property type="entry name" value="DnaJ"/>
    <property type="match status" value="1"/>
</dbReference>
<dbReference type="FunFam" id="1.10.287.110:FF:000035">
    <property type="entry name" value="DnaJ homolog subfamily C member 9"/>
    <property type="match status" value="1"/>
</dbReference>
<keyword evidence="1" id="KW-0597">Phosphoprotein</keyword>
<dbReference type="GO" id="GO:0005634">
    <property type="term" value="C:nucleus"/>
    <property type="evidence" value="ECO:0007669"/>
    <property type="project" value="TreeGrafter"/>
</dbReference>
<dbReference type="Pfam" id="PF00226">
    <property type="entry name" value="DnaJ"/>
    <property type="match status" value="1"/>
</dbReference>
<accession>A0A7I8V5A2</accession>
<proteinExistence type="predicted"/>
<name>A0A7I8V5A2_9ANNE</name>
<evidence type="ECO:0000313" key="4">
    <source>
        <dbReference type="EMBL" id="CAD5111439.1"/>
    </source>
</evidence>
<dbReference type="PROSITE" id="PS00636">
    <property type="entry name" value="DNAJ_1"/>
    <property type="match status" value="1"/>
</dbReference>
<dbReference type="PRINTS" id="PR00625">
    <property type="entry name" value="JDOMAIN"/>
</dbReference>
<evidence type="ECO:0000313" key="5">
    <source>
        <dbReference type="Proteomes" id="UP000549394"/>
    </source>
</evidence>
<dbReference type="PANTHER" id="PTHR44144:SF1">
    <property type="entry name" value="DNAJ HOMOLOG SUBFAMILY C MEMBER 9"/>
    <property type="match status" value="1"/>
</dbReference>
<dbReference type="GO" id="GO:0031072">
    <property type="term" value="F:heat shock protein binding"/>
    <property type="evidence" value="ECO:0007669"/>
    <property type="project" value="TreeGrafter"/>
</dbReference>
<keyword evidence="5" id="KW-1185">Reference proteome</keyword>
<protein>
    <submittedName>
        <fullName evidence="4">DgyrCDS747</fullName>
    </submittedName>
</protein>
<evidence type="ECO:0000256" key="1">
    <source>
        <dbReference type="ARBA" id="ARBA00022553"/>
    </source>
</evidence>
<gene>
    <name evidence="4" type="ORF">DGYR_LOCUS734</name>
</gene>
<dbReference type="SUPFAM" id="SSF46565">
    <property type="entry name" value="Chaperone J-domain"/>
    <property type="match status" value="1"/>
</dbReference>